<dbReference type="FunFam" id="1.20.5.110:FF:000020">
    <property type="entry name" value="synaptobrevin homolog YKT6"/>
    <property type="match status" value="1"/>
</dbReference>
<dbReference type="STRING" id="1245748.A0A229WUZ1"/>
<comment type="caution">
    <text evidence="13">The sequence shown here is derived from an EMBL/GenBank/DDBJ whole genome shotgun (WGS) entry which is preliminary data.</text>
</comment>
<protein>
    <recommendedName>
        <fullName evidence="9">Synaptobrevin homolog YKT6</fullName>
    </recommendedName>
</protein>
<dbReference type="PROSITE" id="PS50859">
    <property type="entry name" value="LONGIN"/>
    <property type="match status" value="1"/>
</dbReference>
<dbReference type="GO" id="GO:0005484">
    <property type="term" value="F:SNAP receptor activity"/>
    <property type="evidence" value="ECO:0007669"/>
    <property type="project" value="TreeGrafter"/>
</dbReference>
<evidence type="ECO:0000256" key="9">
    <source>
        <dbReference type="ARBA" id="ARBA00026133"/>
    </source>
</evidence>
<dbReference type="Gene3D" id="1.20.5.110">
    <property type="match status" value="1"/>
</dbReference>
<dbReference type="AlphaFoldDB" id="A0A229WUZ1"/>
<dbReference type="Gene3D" id="3.30.450.50">
    <property type="entry name" value="Longin domain"/>
    <property type="match status" value="1"/>
</dbReference>
<dbReference type="Proteomes" id="UP000215289">
    <property type="component" value="Unassembled WGS sequence"/>
</dbReference>
<reference evidence="13 14" key="1">
    <citation type="submission" date="2018-08" db="EMBL/GenBank/DDBJ databases">
        <title>Draft genome sequences of two Aspergillus turcosus clinical strains isolated from bronchoalveolar lavage fluid: one azole-susceptible and the other azole-resistant.</title>
        <authorList>
            <person name="Parent-Michaud M."/>
            <person name="Dufresne P.J."/>
            <person name="Fournier E."/>
            <person name="Martineau C."/>
            <person name="Moreira S."/>
            <person name="Perkins V."/>
            <person name="De Repentigny L."/>
            <person name="Dufresne S.F."/>
        </authorList>
    </citation>
    <scope>NUCLEOTIDE SEQUENCE [LARGE SCALE GENOMIC DNA]</scope>
    <source>
        <strain evidence="13">HMR AF 1038</strain>
    </source>
</reference>
<evidence type="ECO:0000256" key="6">
    <source>
        <dbReference type="ARBA" id="ARBA00023139"/>
    </source>
</evidence>
<keyword evidence="6" id="KW-0564">Palmitate</keyword>
<gene>
    <name evidence="13" type="ORF">CFD26_102766</name>
</gene>
<keyword evidence="5" id="KW-0472">Membrane</keyword>
<evidence type="ECO:0000256" key="8">
    <source>
        <dbReference type="ARBA" id="ARBA00023289"/>
    </source>
</evidence>
<proteinExistence type="inferred from homology"/>
<evidence type="ECO:0000313" key="13">
    <source>
        <dbReference type="EMBL" id="RLL93508.1"/>
    </source>
</evidence>
<dbReference type="GO" id="GO:0005886">
    <property type="term" value="C:plasma membrane"/>
    <property type="evidence" value="ECO:0007669"/>
    <property type="project" value="UniProtKB-SubCell"/>
</dbReference>
<dbReference type="InterPro" id="IPR011012">
    <property type="entry name" value="Longin-like_dom_sf"/>
</dbReference>
<dbReference type="PRINTS" id="PR00219">
    <property type="entry name" value="SYNAPTOBREVN"/>
</dbReference>
<dbReference type="PROSITE" id="PS50892">
    <property type="entry name" value="V_SNARE"/>
    <property type="match status" value="1"/>
</dbReference>
<evidence type="ECO:0000256" key="5">
    <source>
        <dbReference type="ARBA" id="ARBA00023136"/>
    </source>
</evidence>
<dbReference type="SUPFAM" id="SSF64356">
    <property type="entry name" value="SNARE-like"/>
    <property type="match status" value="1"/>
</dbReference>
<evidence type="ECO:0000313" key="14">
    <source>
        <dbReference type="Proteomes" id="UP000215289"/>
    </source>
</evidence>
<feature type="domain" description="V-SNARE coiled-coil homology" evidence="12">
    <location>
        <begin position="135"/>
        <end position="195"/>
    </location>
</feature>
<keyword evidence="7" id="KW-0449">Lipoprotein</keyword>
<dbReference type="InterPro" id="IPR045848">
    <property type="entry name" value="R-SNARE_YKT6"/>
</dbReference>
<dbReference type="CDD" id="cd14824">
    <property type="entry name" value="Longin"/>
    <property type="match status" value="1"/>
</dbReference>
<keyword evidence="8" id="KW-0636">Prenylation</keyword>
<evidence type="ECO:0000256" key="10">
    <source>
        <dbReference type="PROSITE-ProRule" id="PRU00290"/>
    </source>
</evidence>
<evidence type="ECO:0000256" key="1">
    <source>
        <dbReference type="ARBA" id="ARBA00004342"/>
    </source>
</evidence>
<dbReference type="SMART" id="SM01270">
    <property type="entry name" value="Longin"/>
    <property type="match status" value="1"/>
</dbReference>
<evidence type="ECO:0000259" key="12">
    <source>
        <dbReference type="PROSITE" id="PS50892"/>
    </source>
</evidence>
<evidence type="ECO:0000256" key="4">
    <source>
        <dbReference type="ARBA" id="ARBA00022481"/>
    </source>
</evidence>
<accession>A0A229WUZ1</accession>
<evidence type="ECO:0000259" key="11">
    <source>
        <dbReference type="PROSITE" id="PS50859"/>
    </source>
</evidence>
<dbReference type="InterPro" id="IPR042855">
    <property type="entry name" value="V_SNARE_CC"/>
</dbReference>
<evidence type="ECO:0000256" key="2">
    <source>
        <dbReference type="ARBA" id="ARBA00008025"/>
    </source>
</evidence>
<keyword evidence="10" id="KW-0175">Coiled coil</keyword>
<dbReference type="Pfam" id="PF13774">
    <property type="entry name" value="Longin"/>
    <property type="match status" value="1"/>
</dbReference>
<dbReference type="CDD" id="cd15867">
    <property type="entry name" value="R-SNARE_YKT6"/>
    <property type="match status" value="1"/>
</dbReference>
<evidence type="ECO:0000256" key="3">
    <source>
        <dbReference type="ARBA" id="ARBA00022475"/>
    </source>
</evidence>
<dbReference type="EMBL" id="NIDN02000300">
    <property type="protein sequence ID" value="RLL93508.1"/>
    <property type="molecule type" value="Genomic_DNA"/>
</dbReference>
<evidence type="ECO:0000256" key="7">
    <source>
        <dbReference type="ARBA" id="ARBA00023288"/>
    </source>
</evidence>
<dbReference type="SUPFAM" id="SSF58038">
    <property type="entry name" value="SNARE fusion complex"/>
    <property type="match status" value="1"/>
</dbReference>
<dbReference type="Pfam" id="PF00957">
    <property type="entry name" value="Synaptobrevin"/>
    <property type="match status" value="1"/>
</dbReference>
<keyword evidence="4" id="KW-0488">Methylation</keyword>
<sequence length="195" mass="22135">MKIVYIGILQNAQQPAVELCAERELSSYSRFTRNSISEFMTMFSKTVAERTKQGQRQDIQEQDFTFHVYARTQGIAGVIISDNEYPSLAAHQILSKILDEFLSQNPTAGASRNPVPFPQLKTYILNYQNPQEVDSIMKIQKELDETKIVLHKTIESVLERGEKIDDLVSKSEGLSAQSKMFYTSAKKQNSCCVIM</sequence>
<name>A0A229WUZ1_9EURO</name>
<dbReference type="GO" id="GO:0005794">
    <property type="term" value="C:Golgi apparatus"/>
    <property type="evidence" value="ECO:0007669"/>
    <property type="project" value="TreeGrafter"/>
</dbReference>
<dbReference type="PANTHER" id="PTHR45806">
    <property type="entry name" value="SYNAPTOBREVIN HOMOLOG YKT6"/>
    <property type="match status" value="1"/>
</dbReference>
<dbReference type="OrthoDB" id="27923at2759"/>
<keyword evidence="3" id="KW-1003">Cell membrane</keyword>
<dbReference type="PANTHER" id="PTHR45806:SF1">
    <property type="entry name" value="SYNAPTOBREVIN HOMOLOG YKT6"/>
    <property type="match status" value="1"/>
</dbReference>
<comment type="subcellular location">
    <subcellularLocation>
        <location evidence="1">Cell membrane</location>
        <topology evidence="1">Lipid-anchor</topology>
        <orientation evidence="1">Cytoplasmic side</orientation>
    </subcellularLocation>
</comment>
<dbReference type="GO" id="GO:0006888">
    <property type="term" value="P:endoplasmic reticulum to Golgi vesicle-mediated transport"/>
    <property type="evidence" value="ECO:0007669"/>
    <property type="project" value="TreeGrafter"/>
</dbReference>
<organism evidence="13 14">
    <name type="scientific">Aspergillus turcosus</name>
    <dbReference type="NCBI Taxonomy" id="1245748"/>
    <lineage>
        <taxon>Eukaryota</taxon>
        <taxon>Fungi</taxon>
        <taxon>Dikarya</taxon>
        <taxon>Ascomycota</taxon>
        <taxon>Pezizomycotina</taxon>
        <taxon>Eurotiomycetes</taxon>
        <taxon>Eurotiomycetidae</taxon>
        <taxon>Eurotiales</taxon>
        <taxon>Aspergillaceae</taxon>
        <taxon>Aspergillus</taxon>
        <taxon>Aspergillus subgen. Fumigati</taxon>
    </lineage>
</organism>
<dbReference type="InterPro" id="IPR010908">
    <property type="entry name" value="Longin_dom"/>
</dbReference>
<dbReference type="InterPro" id="IPR001388">
    <property type="entry name" value="Synaptobrevin-like"/>
</dbReference>
<feature type="domain" description="Longin" evidence="11">
    <location>
        <begin position="7"/>
        <end position="137"/>
    </location>
</feature>
<keyword evidence="14" id="KW-1185">Reference proteome</keyword>
<comment type="similarity">
    <text evidence="2">Belongs to the synaptobrevin family.</text>
</comment>